<name>A0ABY3XGH8_9GAMM</name>
<evidence type="ECO:0000313" key="2">
    <source>
        <dbReference type="EMBL" id="UNP30745.1"/>
    </source>
</evidence>
<evidence type="ECO:0000256" key="1">
    <source>
        <dbReference type="SAM" id="MobiDB-lite"/>
    </source>
</evidence>
<protein>
    <recommendedName>
        <fullName evidence="4">Transferrin-binding protein B C-lobe/N-lobe beta barrel domain-containing protein</fullName>
    </recommendedName>
</protein>
<evidence type="ECO:0000313" key="3">
    <source>
        <dbReference type="Proteomes" id="UP000829194"/>
    </source>
</evidence>
<sequence length="309" mass="30898">MADASSGVSGSSQNSSQNSAASAQQSQAAAETTEARLAGATAVNAPATPAIDAVTAAPVDLSVSVSALAQLNTMTVNTPALDFSLPATLGGVPTATYADIALSAPTTAVTTPAVEEFNAFSPTFSIDGFNAADIDNTDIANVGVNLGVSYTGDVNATLNARMGLTSPPGVTISGSIGFNNGFDTLDLSATAGPFGTAAAPNYSATVKGSLDLGNLNAFDFAGTANFNTAQGFQNGNVSLGLTRNFSENLSGYTRGTVGFDREGVNSVTGEVGLNYNENGISAGFTGRSSVDTRTGDTTSYFGVRAGGKF</sequence>
<feature type="compositionally biased region" description="Low complexity" evidence="1">
    <location>
        <begin position="1"/>
        <end position="30"/>
    </location>
</feature>
<dbReference type="RefSeq" id="WP_057941939.1">
    <property type="nucleotide sequence ID" value="NZ_CP011131.1"/>
</dbReference>
<dbReference type="Proteomes" id="UP000829194">
    <property type="component" value="Chromosome"/>
</dbReference>
<organism evidence="2 3">
    <name type="scientific">Lysobacter gummosus</name>
    <dbReference type="NCBI Taxonomy" id="262324"/>
    <lineage>
        <taxon>Bacteria</taxon>
        <taxon>Pseudomonadati</taxon>
        <taxon>Pseudomonadota</taxon>
        <taxon>Gammaproteobacteria</taxon>
        <taxon>Lysobacterales</taxon>
        <taxon>Lysobacteraceae</taxon>
        <taxon>Lysobacter</taxon>
    </lineage>
</organism>
<gene>
    <name evidence="2" type="ORF">MOV92_05680</name>
</gene>
<evidence type="ECO:0008006" key="4">
    <source>
        <dbReference type="Google" id="ProtNLM"/>
    </source>
</evidence>
<proteinExistence type="predicted"/>
<feature type="region of interest" description="Disordered" evidence="1">
    <location>
        <begin position="1"/>
        <end position="33"/>
    </location>
</feature>
<keyword evidence="3" id="KW-1185">Reference proteome</keyword>
<reference evidence="2 3" key="1">
    <citation type="submission" date="2022-03" db="EMBL/GenBank/DDBJ databases">
        <title>Complete genome sequence of Lysobacter capsici VKM B-2533 and Lysobacter gummosus 10.1.1, promising sources of lytic agents.</title>
        <authorList>
            <person name="Tarlachkov S.V."/>
            <person name="Kudryakova I.V."/>
            <person name="Afoshin A.S."/>
            <person name="Leontyevskaya E.A."/>
            <person name="Leontyevskaya N.V."/>
        </authorList>
    </citation>
    <scope>NUCLEOTIDE SEQUENCE [LARGE SCALE GENOMIC DNA]</scope>
    <source>
        <strain evidence="2 3">10.1.1</strain>
    </source>
</reference>
<dbReference type="EMBL" id="CP093547">
    <property type="protein sequence ID" value="UNP30745.1"/>
    <property type="molecule type" value="Genomic_DNA"/>
</dbReference>
<accession>A0ABY3XGH8</accession>